<feature type="compositionally biased region" description="Polar residues" evidence="2">
    <location>
        <begin position="11"/>
        <end position="21"/>
    </location>
</feature>
<dbReference type="PANTHER" id="PTHR31526:SF2">
    <property type="entry name" value="SOSS COMPLEX SUBUNIT C"/>
    <property type="match status" value="1"/>
</dbReference>
<dbReference type="KEGG" id="hazt:108674535"/>
<dbReference type="GO" id="GO:0070876">
    <property type="term" value="C:SOSS complex"/>
    <property type="evidence" value="ECO:0007669"/>
    <property type="project" value="InterPro"/>
</dbReference>
<dbReference type="InterPro" id="IPR031821">
    <property type="entry name" value="SOSSC"/>
</dbReference>
<feature type="region of interest" description="Disordered" evidence="2">
    <location>
        <begin position="1"/>
        <end position="22"/>
    </location>
</feature>
<dbReference type="GO" id="GO:0006281">
    <property type="term" value="P:DNA repair"/>
    <property type="evidence" value="ECO:0007669"/>
    <property type="project" value="InterPro"/>
</dbReference>
<evidence type="ECO:0000313" key="4">
    <source>
        <dbReference type="RefSeq" id="XP_018017985.1"/>
    </source>
</evidence>
<evidence type="ECO:0000256" key="1">
    <source>
        <dbReference type="ARBA" id="ARBA00007829"/>
    </source>
</evidence>
<organism evidence="3 4">
    <name type="scientific">Hyalella azteca</name>
    <name type="common">Amphipod</name>
    <dbReference type="NCBI Taxonomy" id="294128"/>
    <lineage>
        <taxon>Eukaryota</taxon>
        <taxon>Metazoa</taxon>
        <taxon>Ecdysozoa</taxon>
        <taxon>Arthropoda</taxon>
        <taxon>Crustacea</taxon>
        <taxon>Multicrustacea</taxon>
        <taxon>Malacostraca</taxon>
        <taxon>Eumalacostraca</taxon>
        <taxon>Peracarida</taxon>
        <taxon>Amphipoda</taxon>
        <taxon>Senticaudata</taxon>
        <taxon>Talitrida</taxon>
        <taxon>Talitroidea</taxon>
        <taxon>Hyalellidae</taxon>
        <taxon>Hyalella</taxon>
    </lineage>
</organism>
<keyword evidence="3" id="KW-1185">Reference proteome</keyword>
<dbReference type="GeneID" id="108674535"/>
<name>A0A8B7NW86_HYAAZ</name>
<dbReference type="RefSeq" id="XP_018017985.1">
    <property type="nucleotide sequence ID" value="XM_018162496.1"/>
</dbReference>
<dbReference type="GO" id="GO:0005654">
    <property type="term" value="C:nucleoplasm"/>
    <property type="evidence" value="ECO:0007669"/>
    <property type="project" value="TreeGrafter"/>
</dbReference>
<evidence type="ECO:0000256" key="2">
    <source>
        <dbReference type="SAM" id="MobiDB-lite"/>
    </source>
</evidence>
<proteinExistence type="inferred from homology"/>
<dbReference type="Proteomes" id="UP000694843">
    <property type="component" value="Unplaced"/>
</dbReference>
<dbReference type="OrthoDB" id="419617at2759"/>
<comment type="similarity">
    <text evidence="1">Belongs to the SOSS-C family.</text>
</comment>
<dbReference type="AlphaFoldDB" id="A0A8B7NW86"/>
<dbReference type="Pfam" id="PF15925">
    <property type="entry name" value="SOSSC"/>
    <property type="match status" value="1"/>
</dbReference>
<accession>A0A8B7NW86</accession>
<reference evidence="4" key="1">
    <citation type="submission" date="2025-08" db="UniProtKB">
        <authorList>
            <consortium name="RefSeq"/>
        </authorList>
    </citation>
    <scope>IDENTIFICATION</scope>
    <source>
        <tissue evidence="4">Whole organism</tissue>
    </source>
</reference>
<evidence type="ECO:0000313" key="3">
    <source>
        <dbReference type="Proteomes" id="UP000694843"/>
    </source>
</evidence>
<sequence>MAAPTVPPRDSVTSSSTSNPQRKILEDLQFKKQMFLKQGASQALAPATTVHQSTGWQSGTDGHLAGTATSQRPTLLSATTHSFGYFIPTDSSFGNFILPVLPRLDPTPPAKPVS</sequence>
<protein>
    <submittedName>
        <fullName evidence="4">SOSS complex subunit C homolog</fullName>
    </submittedName>
</protein>
<dbReference type="PANTHER" id="PTHR31526">
    <property type="entry name" value="SOSS COMPLEX SUBUNIT C"/>
    <property type="match status" value="1"/>
</dbReference>
<gene>
    <name evidence="4" type="primary">LOC108674535</name>
</gene>
<dbReference type="OMA" id="VMETQHM"/>